<dbReference type="EMBL" id="JADCLJ010000020">
    <property type="protein sequence ID" value="MBE4909054.1"/>
    <property type="molecule type" value="Genomic_DNA"/>
</dbReference>
<organism evidence="1 2">
    <name type="scientific">Litchfieldia luteola</name>
    <dbReference type="NCBI Taxonomy" id="682179"/>
    <lineage>
        <taxon>Bacteria</taxon>
        <taxon>Bacillati</taxon>
        <taxon>Bacillota</taxon>
        <taxon>Bacilli</taxon>
        <taxon>Bacillales</taxon>
        <taxon>Bacillaceae</taxon>
        <taxon>Litchfieldia</taxon>
    </lineage>
</organism>
<accession>A0ABR9QKS9</accession>
<protein>
    <recommendedName>
        <fullName evidence="3">ATP synthase F0 subunit 8</fullName>
    </recommendedName>
</protein>
<keyword evidence="2" id="KW-1185">Reference proteome</keyword>
<name>A0ABR9QKS9_9BACI</name>
<reference evidence="1 2" key="1">
    <citation type="submission" date="2020-10" db="EMBL/GenBank/DDBJ databases">
        <title>Bacillus sp. HD4P25, an endophyte from a halophyte.</title>
        <authorList>
            <person name="Sun J.-Q."/>
        </authorList>
    </citation>
    <scope>NUCLEOTIDE SEQUENCE [LARGE SCALE GENOMIC DNA]</scope>
    <source>
        <strain evidence="1 2">YIM 93174</strain>
    </source>
</reference>
<evidence type="ECO:0000313" key="2">
    <source>
        <dbReference type="Proteomes" id="UP001516662"/>
    </source>
</evidence>
<dbReference type="RefSeq" id="WP_193537245.1">
    <property type="nucleotide sequence ID" value="NZ_JADCLJ010000020.1"/>
</dbReference>
<gene>
    <name evidence="1" type="ORF">IMZ08_13375</name>
</gene>
<evidence type="ECO:0008006" key="3">
    <source>
        <dbReference type="Google" id="ProtNLM"/>
    </source>
</evidence>
<evidence type="ECO:0000313" key="1">
    <source>
        <dbReference type="EMBL" id="MBE4909054.1"/>
    </source>
</evidence>
<dbReference type="Proteomes" id="UP001516662">
    <property type="component" value="Unassembled WGS sequence"/>
</dbReference>
<comment type="caution">
    <text evidence="1">The sequence shown here is derived from an EMBL/GenBank/DDBJ whole genome shotgun (WGS) entry which is preliminary data.</text>
</comment>
<sequence length="51" mass="6153">MLILVSLLFITILLLLIFLFKKVRKLETMLEQQQVEHNEMLVLLKQIKEEK</sequence>
<proteinExistence type="predicted"/>